<dbReference type="EMBL" id="WVUK01000065">
    <property type="protein sequence ID" value="KAF7488753.1"/>
    <property type="molecule type" value="Genomic_DNA"/>
</dbReference>
<dbReference type="OrthoDB" id="6497661at2759"/>
<organism evidence="2 5">
    <name type="scientific">Sarcoptes scabiei</name>
    <name type="common">Itch mite</name>
    <name type="synonym">Acarus scabiei</name>
    <dbReference type="NCBI Taxonomy" id="52283"/>
    <lineage>
        <taxon>Eukaryota</taxon>
        <taxon>Metazoa</taxon>
        <taxon>Ecdysozoa</taxon>
        <taxon>Arthropoda</taxon>
        <taxon>Chelicerata</taxon>
        <taxon>Arachnida</taxon>
        <taxon>Acari</taxon>
        <taxon>Acariformes</taxon>
        <taxon>Sarcoptiformes</taxon>
        <taxon>Astigmata</taxon>
        <taxon>Psoroptidia</taxon>
        <taxon>Sarcoptoidea</taxon>
        <taxon>Sarcoptidae</taxon>
        <taxon>Sarcoptinae</taxon>
        <taxon>Sarcoptes</taxon>
    </lineage>
</organism>
<dbReference type="PANTHER" id="PTHR33964:SF1">
    <property type="entry name" value="RE45066P"/>
    <property type="match status" value="1"/>
</dbReference>
<accession>A0A132A9W6</accession>
<evidence type="ECO:0000313" key="4">
    <source>
        <dbReference type="Proteomes" id="UP000070412"/>
    </source>
</evidence>
<evidence type="ECO:0000313" key="2">
    <source>
        <dbReference type="EMBL" id="KPM07240.1"/>
    </source>
</evidence>
<dbReference type="PANTHER" id="PTHR33964">
    <property type="entry name" value="RE45066P-RELATED"/>
    <property type="match status" value="1"/>
</dbReference>
<dbReference type="Proteomes" id="UP000070412">
    <property type="component" value="Unassembled WGS sequence"/>
</dbReference>
<dbReference type="VEuPathDB" id="VectorBase:SSCA007581"/>
<dbReference type="OMA" id="CLLGFTR"/>
<reference evidence="2 5" key="1">
    <citation type="journal article" date="2015" name="Parasit. Vectors">
        <title>Draft genome of the scabies mite.</title>
        <authorList>
            <person name="Rider S.D.Jr."/>
            <person name="Morgan M.S."/>
            <person name="Arlian L.G."/>
        </authorList>
    </citation>
    <scope>NUCLEOTIDE SEQUENCE [LARGE SCALE GENOMIC DNA]</scope>
    <source>
        <strain evidence="2">Arlian Lab</strain>
    </source>
</reference>
<reference evidence="1" key="3">
    <citation type="submission" date="2020-01" db="EMBL/GenBank/DDBJ databases">
        <authorList>
            <person name="Korhonen P.K.K."/>
            <person name="Guangxu M.G."/>
            <person name="Wang T.W."/>
            <person name="Stroehlein A.J.S."/>
            <person name="Young N.D."/>
            <person name="Ang C.-S.A."/>
            <person name="Fernando D.W.F."/>
            <person name="Lu H.L."/>
            <person name="Taylor S.T."/>
            <person name="Ehtesham M.E.M."/>
            <person name="Najaraj S.H.N."/>
            <person name="Harsha G.H.G."/>
            <person name="Madugundu A.M."/>
            <person name="Renuse S.R."/>
            <person name="Holt D.H."/>
            <person name="Pandey A.P."/>
            <person name="Papenfuss A.P."/>
            <person name="Gasser R.B.G."/>
            <person name="Fischer K.F."/>
        </authorList>
    </citation>
    <scope>NUCLEOTIDE SEQUENCE</scope>
    <source>
        <strain evidence="1">SSS_KF_BRIS2020</strain>
    </source>
</reference>
<evidence type="ECO:0000313" key="1">
    <source>
        <dbReference type="EMBL" id="KAF7488753.1"/>
    </source>
</evidence>
<reference evidence="4" key="2">
    <citation type="journal article" date="2020" name="PLoS Negl. Trop. Dis.">
        <title>High-quality nuclear genome for Sarcoptes scabiei-A critical resource for a neglected parasite.</title>
        <authorList>
            <person name="Korhonen P.K."/>
            <person name="Gasser R.B."/>
            <person name="Ma G."/>
            <person name="Wang T."/>
            <person name="Stroehlein A.J."/>
            <person name="Young N.D."/>
            <person name="Ang C.S."/>
            <person name="Fernando D.D."/>
            <person name="Lu H.C."/>
            <person name="Taylor S."/>
            <person name="Reynolds S.L."/>
            <person name="Mofiz E."/>
            <person name="Najaraj S.H."/>
            <person name="Gowda H."/>
            <person name="Madugundu A."/>
            <person name="Renuse S."/>
            <person name="Holt D."/>
            <person name="Pandey A."/>
            <person name="Papenfuss A.T."/>
            <person name="Fischer K."/>
        </authorList>
    </citation>
    <scope>NUCLEOTIDE SEQUENCE [LARGE SCALE GENOMIC DNA]</scope>
</reference>
<protein>
    <submittedName>
        <fullName evidence="2 3">Uncharacterized protein</fullName>
    </submittedName>
</protein>
<sequence>MEFSIHRRKTSTIIWIISIAIFLCNDGFRSSIIEAQKITCNTATEKEMDNVMARIMTVGTDRKFPTDKDEMKAYCKEHVRLVAKLENYKNLCLKNQAKSVVAVIIFSIKQVTNTYCKHINSKKTAALIDSTVCANLATNDYHKCNKQYIQKLIASQNMKQGRDRFVQTCCGYFQIFDCVRAEAAKYPECTPERVELNVEYINTFFENAINTACGEYNNDSDKCDSSKIPAVKKTKKPLPKSFFKPLVNLISNI</sequence>
<dbReference type="AlphaFoldDB" id="A0A132A9W6"/>
<dbReference type="Proteomes" id="UP000616769">
    <property type="component" value="Unassembled WGS sequence"/>
</dbReference>
<evidence type="ECO:0000313" key="5">
    <source>
        <dbReference type="Proteomes" id="UP000616769"/>
    </source>
</evidence>
<name>A0A132A9W6_SARSC</name>
<reference evidence="3" key="4">
    <citation type="submission" date="2022-06" db="UniProtKB">
        <authorList>
            <consortium name="EnsemblMetazoa"/>
        </authorList>
    </citation>
    <scope>IDENTIFICATION</scope>
</reference>
<dbReference type="EMBL" id="JXLN01011422">
    <property type="protein sequence ID" value="KPM07240.1"/>
    <property type="molecule type" value="Genomic_DNA"/>
</dbReference>
<proteinExistence type="predicted"/>
<dbReference type="EnsemblMetazoa" id="SSS_8140s_mrna">
    <property type="protein sequence ID" value="KAF7488753.1"/>
    <property type="gene ID" value="SSS_8140"/>
</dbReference>
<gene>
    <name evidence="2" type="ORF">QR98_0057290</name>
    <name evidence="1" type="ORF">SSS_8140</name>
</gene>
<evidence type="ECO:0000313" key="3">
    <source>
        <dbReference type="EnsemblMetazoa" id="KAF7488753.1"/>
    </source>
</evidence>
<keyword evidence="4" id="KW-1185">Reference proteome</keyword>